<dbReference type="GO" id="GO:0016874">
    <property type="term" value="F:ligase activity"/>
    <property type="evidence" value="ECO:0007669"/>
    <property type="project" value="UniProtKB-KW"/>
</dbReference>
<dbReference type="Gene3D" id="3.90.190.20">
    <property type="entry name" value="Mur ligase, C-terminal domain"/>
    <property type="match status" value="1"/>
</dbReference>
<dbReference type="Pfam" id="PF02875">
    <property type="entry name" value="Mur_ligase_C"/>
    <property type="match status" value="1"/>
</dbReference>
<dbReference type="EMBL" id="JBHLTR010000038">
    <property type="protein sequence ID" value="MFC0560740.1"/>
    <property type="molecule type" value="Genomic_DNA"/>
</dbReference>
<organism evidence="13 14">
    <name type="scientific">Halalkalibacter alkalisediminis</name>
    <dbReference type="NCBI Taxonomy" id="935616"/>
    <lineage>
        <taxon>Bacteria</taxon>
        <taxon>Bacillati</taxon>
        <taxon>Bacillota</taxon>
        <taxon>Bacilli</taxon>
        <taxon>Bacillales</taxon>
        <taxon>Bacillaceae</taxon>
        <taxon>Halalkalibacter</taxon>
    </lineage>
</organism>
<evidence type="ECO:0000256" key="6">
    <source>
        <dbReference type="ARBA" id="ARBA00022840"/>
    </source>
</evidence>
<dbReference type="InterPro" id="IPR001645">
    <property type="entry name" value="Folylpolyglutamate_synth"/>
</dbReference>
<evidence type="ECO:0000259" key="12">
    <source>
        <dbReference type="Pfam" id="PF08245"/>
    </source>
</evidence>
<dbReference type="Pfam" id="PF08245">
    <property type="entry name" value="Mur_ligase_M"/>
    <property type="match status" value="1"/>
</dbReference>
<keyword evidence="6 10" id="KW-0067">ATP-binding</keyword>
<gene>
    <name evidence="13" type="ORF">ACFFH4_17320</name>
</gene>
<evidence type="ECO:0000256" key="7">
    <source>
        <dbReference type="ARBA" id="ARBA00022842"/>
    </source>
</evidence>
<evidence type="ECO:0000256" key="9">
    <source>
        <dbReference type="ARBA" id="ARBA00047493"/>
    </source>
</evidence>
<evidence type="ECO:0000256" key="4">
    <source>
        <dbReference type="ARBA" id="ARBA00022723"/>
    </source>
</evidence>
<evidence type="ECO:0000256" key="3">
    <source>
        <dbReference type="ARBA" id="ARBA00022598"/>
    </source>
</evidence>
<dbReference type="Gene3D" id="3.40.1190.10">
    <property type="entry name" value="Mur-like, catalytic domain"/>
    <property type="match status" value="1"/>
</dbReference>
<dbReference type="EC" id="6.3.2.17" evidence="2"/>
<dbReference type="PANTHER" id="PTHR11136:SF0">
    <property type="entry name" value="DIHYDROFOLATE SYNTHETASE-RELATED"/>
    <property type="match status" value="1"/>
</dbReference>
<evidence type="ECO:0000313" key="14">
    <source>
        <dbReference type="Proteomes" id="UP001589833"/>
    </source>
</evidence>
<keyword evidence="5 10" id="KW-0547">Nucleotide-binding</keyword>
<evidence type="ECO:0000256" key="8">
    <source>
        <dbReference type="ARBA" id="ARBA00030592"/>
    </source>
</evidence>
<dbReference type="Proteomes" id="UP001589833">
    <property type="component" value="Unassembled WGS sequence"/>
</dbReference>
<evidence type="ECO:0000256" key="1">
    <source>
        <dbReference type="ARBA" id="ARBA00008276"/>
    </source>
</evidence>
<sequence>MSIHTVKQAEDLIYQSYVRAIDHIEDVRDEKVKKPELTRRLLDLIGTPDQGQKFILVTGSKGKGSTSRFISSLLSHHGLKVGLFTSPHLVNFNERIRIDGKAISDQDLIRISNQIKESVETIEQNLSYDEYQGPIGIAIAIAARYFKENQTDINVIECGRGGKYDDTNVLNNEWAVITPIMEEHVPNLGPHLSNIVTHKLGIIKEQTKRIYINHQSEKATALIKERLPNDKRYSFYANDFSVQQIEMTSKGTSFTVKTKRSTYAHLSVPLLGGFQAINAGIAVSVAEDIVKGPLKGRILRECFTQLQWPGRCEVIQTNPPVILDGAINETTANYVKDVVKLIDQTREKKIVTIVGVPANKDYQGVMKVLSEVSDEMIVTQPDRSHLPFPEDALETVLNYHANGVSFPFLAEALDYVKKDVDIDLILIIGTQTFIGNAKRLFGHSLLDIGK</sequence>
<reference evidence="13 14" key="1">
    <citation type="submission" date="2024-09" db="EMBL/GenBank/DDBJ databases">
        <authorList>
            <person name="Sun Q."/>
            <person name="Mori K."/>
        </authorList>
    </citation>
    <scope>NUCLEOTIDE SEQUENCE [LARGE SCALE GENOMIC DNA]</scope>
    <source>
        <strain evidence="13 14">NCAIM B.02301</strain>
    </source>
</reference>
<evidence type="ECO:0000256" key="5">
    <source>
        <dbReference type="ARBA" id="ARBA00022741"/>
    </source>
</evidence>
<comment type="catalytic activity">
    <reaction evidence="9">
        <text>(6S)-5,6,7,8-tetrahydrofolyl-(gamma-L-Glu)(n) + L-glutamate + ATP = (6S)-5,6,7,8-tetrahydrofolyl-(gamma-L-Glu)(n+1) + ADP + phosphate + H(+)</text>
        <dbReference type="Rhea" id="RHEA:10580"/>
        <dbReference type="Rhea" id="RHEA-COMP:14738"/>
        <dbReference type="Rhea" id="RHEA-COMP:14740"/>
        <dbReference type="ChEBI" id="CHEBI:15378"/>
        <dbReference type="ChEBI" id="CHEBI:29985"/>
        <dbReference type="ChEBI" id="CHEBI:30616"/>
        <dbReference type="ChEBI" id="CHEBI:43474"/>
        <dbReference type="ChEBI" id="CHEBI:141005"/>
        <dbReference type="ChEBI" id="CHEBI:456216"/>
        <dbReference type="EC" id="6.3.2.17"/>
    </reaction>
</comment>
<keyword evidence="7" id="KW-0460">Magnesium</keyword>
<proteinExistence type="inferred from homology"/>
<comment type="similarity">
    <text evidence="1 10">Belongs to the folylpolyglutamate synthase family.</text>
</comment>
<evidence type="ECO:0000259" key="11">
    <source>
        <dbReference type="Pfam" id="PF02875"/>
    </source>
</evidence>
<dbReference type="NCBIfam" id="TIGR01499">
    <property type="entry name" value="folC"/>
    <property type="match status" value="1"/>
</dbReference>
<dbReference type="PANTHER" id="PTHR11136">
    <property type="entry name" value="FOLYLPOLYGLUTAMATE SYNTHASE-RELATED"/>
    <property type="match status" value="1"/>
</dbReference>
<evidence type="ECO:0000256" key="10">
    <source>
        <dbReference type="PIRNR" id="PIRNR001563"/>
    </source>
</evidence>
<dbReference type="InterPro" id="IPR036565">
    <property type="entry name" value="Mur-like_cat_sf"/>
</dbReference>
<dbReference type="SUPFAM" id="SSF53244">
    <property type="entry name" value="MurD-like peptide ligases, peptide-binding domain"/>
    <property type="match status" value="1"/>
</dbReference>
<name>A0ABV6NIZ7_9BACI</name>
<dbReference type="InterPro" id="IPR036615">
    <property type="entry name" value="Mur_ligase_C_dom_sf"/>
</dbReference>
<protein>
    <recommendedName>
        <fullName evidence="2">tetrahydrofolate synthase</fullName>
        <ecNumber evidence="2">6.3.2.17</ecNumber>
    </recommendedName>
    <alternativeName>
        <fullName evidence="8">Tetrahydrofolylpolyglutamate synthase</fullName>
    </alternativeName>
</protein>
<keyword evidence="3 10" id="KW-0436">Ligase</keyword>
<accession>A0ABV6NIZ7</accession>
<keyword evidence="14" id="KW-1185">Reference proteome</keyword>
<comment type="caution">
    <text evidence="13">The sequence shown here is derived from an EMBL/GenBank/DDBJ whole genome shotgun (WGS) entry which is preliminary data.</text>
</comment>
<feature type="domain" description="Mur ligase C-terminal" evidence="11">
    <location>
        <begin position="310"/>
        <end position="429"/>
    </location>
</feature>
<dbReference type="RefSeq" id="WP_273847683.1">
    <property type="nucleotide sequence ID" value="NZ_JAQQWT010000030.1"/>
</dbReference>
<dbReference type="InterPro" id="IPR013221">
    <property type="entry name" value="Mur_ligase_cen"/>
</dbReference>
<evidence type="ECO:0000256" key="2">
    <source>
        <dbReference type="ARBA" id="ARBA00013025"/>
    </source>
</evidence>
<evidence type="ECO:0000313" key="13">
    <source>
        <dbReference type="EMBL" id="MFC0560740.1"/>
    </source>
</evidence>
<dbReference type="PIRSF" id="PIRSF001563">
    <property type="entry name" value="Folylpolyglu_synth"/>
    <property type="match status" value="1"/>
</dbReference>
<dbReference type="InterPro" id="IPR004101">
    <property type="entry name" value="Mur_ligase_C"/>
</dbReference>
<dbReference type="SUPFAM" id="SSF53623">
    <property type="entry name" value="MurD-like peptide ligases, catalytic domain"/>
    <property type="match status" value="1"/>
</dbReference>
<feature type="domain" description="Mur ligase central" evidence="12">
    <location>
        <begin position="57"/>
        <end position="285"/>
    </location>
</feature>
<keyword evidence="4" id="KW-0479">Metal-binding</keyword>